<dbReference type="EMBL" id="JAQNDN010000013">
    <property type="protein sequence ID" value="MDC0670486.1"/>
    <property type="molecule type" value="Genomic_DNA"/>
</dbReference>
<dbReference type="Proteomes" id="UP001217838">
    <property type="component" value="Unassembled WGS sequence"/>
</dbReference>
<dbReference type="RefSeq" id="WP_272000303.1">
    <property type="nucleotide sequence ID" value="NZ_JAQNDN010000013.1"/>
</dbReference>
<proteinExistence type="predicted"/>
<accession>A0ABT5B8N9</accession>
<protein>
    <recommendedName>
        <fullName evidence="3">Lipoprotein</fullName>
    </recommendedName>
</protein>
<keyword evidence="2" id="KW-1185">Reference proteome</keyword>
<sequence length="357" mass="39412">MTARRASTGTGRGAYAAAASLAVLLACGPELPAVVWRGDYLQYATSMNEPICRGSFYRQDAHVRELSRLLGVKLPVPAYYAYVDSSEIGDHCDGQSDYGCAYDRRAFSVQPTHLHELSHVVARLGGLEAPRPFSEGFAEMFGDGGDLERDRLPIETVLREFAIDDANYYTAGLFARFLVERHGLDAYVEFLGQDDDYEDGFARFAPTYERVFGEPIEAAMREFEDYPSCSELSNRLAVVDCNLPLEPWEDGVIRLRADIECSADDVMGPRLGERGLMFTTRAFAVDTPGTYIARAGADPDGWGGIRLVKCGSCWDAFDVTLAPGDEVFPDLAVGRYYVLFGRRQDDPGQLSLILGKI</sequence>
<evidence type="ECO:0000313" key="2">
    <source>
        <dbReference type="Proteomes" id="UP001217838"/>
    </source>
</evidence>
<evidence type="ECO:0008006" key="3">
    <source>
        <dbReference type="Google" id="ProtNLM"/>
    </source>
</evidence>
<reference evidence="1 2" key="1">
    <citation type="submission" date="2022-11" db="EMBL/GenBank/DDBJ databases">
        <title>Minimal conservation of predation-associated metabolite biosynthetic gene clusters underscores biosynthetic potential of Myxococcota including descriptions for ten novel species: Archangium lansinium sp. nov., Myxococcus landrumus sp. nov., Nannocystis bai.</title>
        <authorList>
            <person name="Ahearne A."/>
            <person name="Stevens C."/>
            <person name="Dowd S."/>
        </authorList>
    </citation>
    <scope>NUCLEOTIDE SEQUENCE [LARGE SCALE GENOMIC DNA]</scope>
    <source>
        <strain evidence="1 2">NCELM</strain>
    </source>
</reference>
<organism evidence="1 2">
    <name type="scientific">Nannocystis radixulma</name>
    <dbReference type="NCBI Taxonomy" id="2995305"/>
    <lineage>
        <taxon>Bacteria</taxon>
        <taxon>Pseudomonadati</taxon>
        <taxon>Myxococcota</taxon>
        <taxon>Polyangia</taxon>
        <taxon>Nannocystales</taxon>
        <taxon>Nannocystaceae</taxon>
        <taxon>Nannocystis</taxon>
    </lineage>
</organism>
<comment type="caution">
    <text evidence="1">The sequence shown here is derived from an EMBL/GenBank/DDBJ whole genome shotgun (WGS) entry which is preliminary data.</text>
</comment>
<evidence type="ECO:0000313" key="1">
    <source>
        <dbReference type="EMBL" id="MDC0670486.1"/>
    </source>
</evidence>
<gene>
    <name evidence="1" type="ORF">POL58_22205</name>
</gene>
<dbReference type="PROSITE" id="PS51257">
    <property type="entry name" value="PROKAR_LIPOPROTEIN"/>
    <property type="match status" value="1"/>
</dbReference>
<name>A0ABT5B8N9_9BACT</name>